<reference evidence="1" key="1">
    <citation type="submission" date="2020-10" db="EMBL/GenBank/DDBJ databases">
        <title>Taxonomic study of unclassified bacteria belonging to the class Ktedonobacteria.</title>
        <authorList>
            <person name="Yabe S."/>
            <person name="Wang C.M."/>
            <person name="Zheng Y."/>
            <person name="Sakai Y."/>
            <person name="Cavaletti L."/>
            <person name="Monciardini P."/>
            <person name="Donadio S."/>
        </authorList>
    </citation>
    <scope>NUCLEOTIDE SEQUENCE</scope>
    <source>
        <strain evidence="1">SOSP1-1</strain>
    </source>
</reference>
<keyword evidence="2" id="KW-1185">Reference proteome</keyword>
<evidence type="ECO:0000313" key="2">
    <source>
        <dbReference type="Proteomes" id="UP000612362"/>
    </source>
</evidence>
<organism evidence="1 2">
    <name type="scientific">Ktedonospora formicarum</name>
    <dbReference type="NCBI Taxonomy" id="2778364"/>
    <lineage>
        <taxon>Bacteria</taxon>
        <taxon>Bacillati</taxon>
        <taxon>Chloroflexota</taxon>
        <taxon>Ktedonobacteria</taxon>
        <taxon>Ktedonobacterales</taxon>
        <taxon>Ktedonobacteraceae</taxon>
        <taxon>Ktedonospora</taxon>
    </lineage>
</organism>
<name>A0A8J3MU26_9CHLR</name>
<proteinExistence type="predicted"/>
<protein>
    <submittedName>
        <fullName evidence="1">Uncharacterized protein</fullName>
    </submittedName>
</protein>
<accession>A0A8J3MU26</accession>
<dbReference type="EMBL" id="BNJF01000003">
    <property type="protein sequence ID" value="GHO47770.1"/>
    <property type="molecule type" value="Genomic_DNA"/>
</dbReference>
<evidence type="ECO:0000313" key="1">
    <source>
        <dbReference type="EMBL" id="GHO47770.1"/>
    </source>
</evidence>
<dbReference type="AlphaFoldDB" id="A0A8J3MU26"/>
<sequence>MLDYPVELAIDHNVFPTDRVALPFSSYLRLPQKILPPSQNLSHVDCIKNRILAYNEKYGY</sequence>
<comment type="caution">
    <text evidence="1">The sequence shown here is derived from an EMBL/GenBank/DDBJ whole genome shotgun (WGS) entry which is preliminary data.</text>
</comment>
<gene>
    <name evidence="1" type="ORF">KSX_59330</name>
</gene>
<dbReference type="Proteomes" id="UP000612362">
    <property type="component" value="Unassembled WGS sequence"/>
</dbReference>